<evidence type="ECO:0000313" key="3">
    <source>
        <dbReference type="Proteomes" id="UP001198242"/>
    </source>
</evidence>
<dbReference type="EMBL" id="JAJEQM010000012">
    <property type="protein sequence ID" value="MCC2211024.1"/>
    <property type="molecule type" value="Genomic_DNA"/>
</dbReference>
<protein>
    <submittedName>
        <fullName evidence="2">Uncharacterized protein</fullName>
    </submittedName>
</protein>
<keyword evidence="1" id="KW-0732">Signal</keyword>
<dbReference type="RefSeq" id="WP_308456663.1">
    <property type="nucleotide sequence ID" value="NZ_JAJEQM010000012.1"/>
</dbReference>
<feature type="chain" id="PRO_5042116219" evidence="1">
    <location>
        <begin position="22"/>
        <end position="112"/>
    </location>
</feature>
<keyword evidence="3" id="KW-1185">Reference proteome</keyword>
<proteinExistence type="predicted"/>
<feature type="signal peptide" evidence="1">
    <location>
        <begin position="1"/>
        <end position="21"/>
    </location>
</feature>
<accession>A0AAE3DZZ1</accession>
<organism evidence="2 3">
    <name type="scientific">Hominilimicola fabiformis</name>
    <dbReference type="NCBI Taxonomy" id="2885356"/>
    <lineage>
        <taxon>Bacteria</taxon>
        <taxon>Bacillati</taxon>
        <taxon>Bacillota</taxon>
        <taxon>Clostridia</taxon>
        <taxon>Eubacteriales</taxon>
        <taxon>Oscillospiraceae</taxon>
        <taxon>Hominilimicola</taxon>
    </lineage>
</organism>
<gene>
    <name evidence="2" type="ORF">LKE05_09515</name>
</gene>
<dbReference type="PROSITE" id="PS51257">
    <property type="entry name" value="PROKAR_LIPOPROTEIN"/>
    <property type="match status" value="1"/>
</dbReference>
<comment type="caution">
    <text evidence="2">The sequence shown here is derived from an EMBL/GenBank/DDBJ whole genome shotgun (WGS) entry which is preliminary data.</text>
</comment>
<name>A0AAE3DZZ1_9FIRM</name>
<reference evidence="2 3" key="1">
    <citation type="submission" date="2021-10" db="EMBL/GenBank/DDBJ databases">
        <title>Anaerobic single-cell dispensing facilitates the cultivation of human gut bacteria.</title>
        <authorList>
            <person name="Afrizal A."/>
        </authorList>
    </citation>
    <scope>NUCLEOTIDE SEQUENCE [LARGE SCALE GENOMIC DNA]</scope>
    <source>
        <strain evidence="2 3">CLA-AA-H232</strain>
    </source>
</reference>
<sequence length="112" mass="12220">MKKILTITLSLLLLLSTTACSLNLGFNSSKYELTAGHYDVPDDVPIGKYDIVVTDGRGVFTTFDADGSYDIMEGMDIEGIEGRIKEYHNAKLESGSSIEISSTLKVKLVPKD</sequence>
<dbReference type="Proteomes" id="UP001198242">
    <property type="component" value="Unassembled WGS sequence"/>
</dbReference>
<dbReference type="AlphaFoldDB" id="A0AAE3DZZ1"/>
<evidence type="ECO:0000256" key="1">
    <source>
        <dbReference type="SAM" id="SignalP"/>
    </source>
</evidence>
<evidence type="ECO:0000313" key="2">
    <source>
        <dbReference type="EMBL" id="MCC2211024.1"/>
    </source>
</evidence>